<dbReference type="HOGENOM" id="CLU_1974772_0_0_1"/>
<keyword evidence="4" id="KW-1185">Reference proteome</keyword>
<evidence type="ECO:0000313" key="3">
    <source>
        <dbReference type="EnsemblProtists" id="EKX37171"/>
    </source>
</evidence>
<name>L1ILN8_GUITC</name>
<dbReference type="Proteomes" id="UP000011087">
    <property type="component" value="Unassembled WGS sequence"/>
</dbReference>
<dbReference type="RefSeq" id="XP_005824151.1">
    <property type="nucleotide sequence ID" value="XM_005824094.1"/>
</dbReference>
<evidence type="ECO:0000256" key="1">
    <source>
        <dbReference type="SAM" id="MobiDB-lite"/>
    </source>
</evidence>
<dbReference type="PaxDb" id="55529-EKX37171"/>
<reference evidence="2 4" key="1">
    <citation type="journal article" date="2012" name="Nature">
        <title>Algal genomes reveal evolutionary mosaicism and the fate of nucleomorphs.</title>
        <authorList>
            <consortium name="DOE Joint Genome Institute"/>
            <person name="Curtis B.A."/>
            <person name="Tanifuji G."/>
            <person name="Burki F."/>
            <person name="Gruber A."/>
            <person name="Irimia M."/>
            <person name="Maruyama S."/>
            <person name="Arias M.C."/>
            <person name="Ball S.G."/>
            <person name="Gile G.H."/>
            <person name="Hirakawa Y."/>
            <person name="Hopkins J.F."/>
            <person name="Kuo A."/>
            <person name="Rensing S.A."/>
            <person name="Schmutz J."/>
            <person name="Symeonidi A."/>
            <person name="Elias M."/>
            <person name="Eveleigh R.J."/>
            <person name="Herman E.K."/>
            <person name="Klute M.J."/>
            <person name="Nakayama T."/>
            <person name="Obornik M."/>
            <person name="Reyes-Prieto A."/>
            <person name="Armbrust E.V."/>
            <person name="Aves S.J."/>
            <person name="Beiko R.G."/>
            <person name="Coutinho P."/>
            <person name="Dacks J.B."/>
            <person name="Durnford D.G."/>
            <person name="Fast N.M."/>
            <person name="Green B.R."/>
            <person name="Grisdale C.J."/>
            <person name="Hempel F."/>
            <person name="Henrissat B."/>
            <person name="Hoppner M.P."/>
            <person name="Ishida K."/>
            <person name="Kim E."/>
            <person name="Koreny L."/>
            <person name="Kroth P.G."/>
            <person name="Liu Y."/>
            <person name="Malik S.B."/>
            <person name="Maier U.G."/>
            <person name="McRose D."/>
            <person name="Mock T."/>
            <person name="Neilson J.A."/>
            <person name="Onodera N.T."/>
            <person name="Poole A.M."/>
            <person name="Pritham E.J."/>
            <person name="Richards T.A."/>
            <person name="Rocap G."/>
            <person name="Roy S.W."/>
            <person name="Sarai C."/>
            <person name="Schaack S."/>
            <person name="Shirato S."/>
            <person name="Slamovits C.H."/>
            <person name="Spencer D.F."/>
            <person name="Suzuki S."/>
            <person name="Worden A.Z."/>
            <person name="Zauner S."/>
            <person name="Barry K."/>
            <person name="Bell C."/>
            <person name="Bharti A.K."/>
            <person name="Crow J.A."/>
            <person name="Grimwood J."/>
            <person name="Kramer R."/>
            <person name="Lindquist E."/>
            <person name="Lucas S."/>
            <person name="Salamov A."/>
            <person name="McFadden G.I."/>
            <person name="Lane C.E."/>
            <person name="Keeling P.J."/>
            <person name="Gray M.W."/>
            <person name="Grigoriev I.V."/>
            <person name="Archibald J.M."/>
        </authorList>
    </citation>
    <scope>NUCLEOTIDE SEQUENCE</scope>
    <source>
        <strain evidence="2 4">CCMP2712</strain>
    </source>
</reference>
<protein>
    <submittedName>
        <fullName evidence="2 3">Uncharacterized protein</fullName>
    </submittedName>
</protein>
<reference evidence="4" key="2">
    <citation type="submission" date="2012-11" db="EMBL/GenBank/DDBJ databases">
        <authorList>
            <person name="Kuo A."/>
            <person name="Curtis B.A."/>
            <person name="Tanifuji G."/>
            <person name="Burki F."/>
            <person name="Gruber A."/>
            <person name="Irimia M."/>
            <person name="Maruyama S."/>
            <person name="Arias M.C."/>
            <person name="Ball S.G."/>
            <person name="Gile G.H."/>
            <person name="Hirakawa Y."/>
            <person name="Hopkins J.F."/>
            <person name="Rensing S.A."/>
            <person name="Schmutz J."/>
            <person name="Symeonidi A."/>
            <person name="Elias M."/>
            <person name="Eveleigh R.J."/>
            <person name="Herman E.K."/>
            <person name="Klute M.J."/>
            <person name="Nakayama T."/>
            <person name="Obornik M."/>
            <person name="Reyes-Prieto A."/>
            <person name="Armbrust E.V."/>
            <person name="Aves S.J."/>
            <person name="Beiko R.G."/>
            <person name="Coutinho P."/>
            <person name="Dacks J.B."/>
            <person name="Durnford D.G."/>
            <person name="Fast N.M."/>
            <person name="Green B.R."/>
            <person name="Grisdale C."/>
            <person name="Hempe F."/>
            <person name="Henrissat B."/>
            <person name="Hoppner M.P."/>
            <person name="Ishida K.-I."/>
            <person name="Kim E."/>
            <person name="Koreny L."/>
            <person name="Kroth P.G."/>
            <person name="Liu Y."/>
            <person name="Malik S.-B."/>
            <person name="Maier U.G."/>
            <person name="McRose D."/>
            <person name="Mock T."/>
            <person name="Neilson J.A."/>
            <person name="Onodera N.T."/>
            <person name="Poole A.M."/>
            <person name="Pritham E.J."/>
            <person name="Richards T.A."/>
            <person name="Rocap G."/>
            <person name="Roy S.W."/>
            <person name="Sarai C."/>
            <person name="Schaack S."/>
            <person name="Shirato S."/>
            <person name="Slamovits C.H."/>
            <person name="Spencer D.F."/>
            <person name="Suzuki S."/>
            <person name="Worden A.Z."/>
            <person name="Zauner S."/>
            <person name="Barry K."/>
            <person name="Bell C."/>
            <person name="Bharti A.K."/>
            <person name="Crow J.A."/>
            <person name="Grimwood J."/>
            <person name="Kramer R."/>
            <person name="Lindquist E."/>
            <person name="Lucas S."/>
            <person name="Salamov A."/>
            <person name="McFadden G.I."/>
            <person name="Lane C.E."/>
            <person name="Keeling P.J."/>
            <person name="Gray M.W."/>
            <person name="Grigoriev I.V."/>
            <person name="Archibald J.M."/>
        </authorList>
    </citation>
    <scope>NUCLEOTIDE SEQUENCE</scope>
    <source>
        <strain evidence="4">CCMP2712</strain>
    </source>
</reference>
<dbReference type="GeneID" id="17293878"/>
<feature type="region of interest" description="Disordered" evidence="1">
    <location>
        <begin position="76"/>
        <end position="99"/>
    </location>
</feature>
<sequence length="127" mass="14426">MAGSPKIVKPIQGPPRYIVELYFKQPFEAVSTYHQSFSTQQSLWGQGKRDPRAENLNYKVTTSQDAFLGSTTAADAYKWPTPNKDKNAGKPTPWDESPEIERLKYMPFEDQTSYKAAYQASKTTPRT</sequence>
<gene>
    <name evidence="2" type="ORF">GUITHDRAFT_116747</name>
</gene>
<evidence type="ECO:0000313" key="4">
    <source>
        <dbReference type="Proteomes" id="UP000011087"/>
    </source>
</evidence>
<reference evidence="3" key="3">
    <citation type="submission" date="2015-06" db="UniProtKB">
        <authorList>
            <consortium name="EnsemblProtists"/>
        </authorList>
    </citation>
    <scope>IDENTIFICATION</scope>
</reference>
<accession>L1ILN8</accession>
<evidence type="ECO:0000313" key="2">
    <source>
        <dbReference type="EMBL" id="EKX37171.1"/>
    </source>
</evidence>
<dbReference type="EMBL" id="JH993063">
    <property type="protein sequence ID" value="EKX37171.1"/>
    <property type="molecule type" value="Genomic_DNA"/>
</dbReference>
<organism evidence="2">
    <name type="scientific">Guillardia theta (strain CCMP2712)</name>
    <name type="common">Cryptophyte</name>
    <dbReference type="NCBI Taxonomy" id="905079"/>
    <lineage>
        <taxon>Eukaryota</taxon>
        <taxon>Cryptophyceae</taxon>
        <taxon>Pyrenomonadales</taxon>
        <taxon>Geminigeraceae</taxon>
        <taxon>Guillardia</taxon>
    </lineage>
</organism>
<dbReference type="AlphaFoldDB" id="L1ILN8"/>
<dbReference type="KEGG" id="gtt:GUITHDRAFT_116747"/>
<dbReference type="EnsemblProtists" id="EKX37171">
    <property type="protein sequence ID" value="EKX37171"/>
    <property type="gene ID" value="GUITHDRAFT_116747"/>
</dbReference>
<proteinExistence type="predicted"/>